<evidence type="ECO:0000259" key="4">
    <source>
        <dbReference type="PROSITE" id="PS51774"/>
    </source>
</evidence>
<evidence type="ECO:0000256" key="3">
    <source>
        <dbReference type="SAM" id="Coils"/>
    </source>
</evidence>
<comment type="caution">
    <text evidence="5">The sequence shown here is derived from an EMBL/GenBank/DDBJ whole genome shotgun (WGS) entry which is preliminary data.</text>
</comment>
<sequence>MEKRSSTSWGWSSPQSLQQSQWLRINLSELDKKTKAMLTLIEDDGDSLAKNAKMYYRRKPKLKQMVEEFNRAYRYLAEKYDQLWSESTHVQTSEFSSSSSNSTEVHHGNKNVVSFDYSKWEAFHLHPESVVECDNLNLDFEPLDSDKKLGNTDKMNGTATDLSDKGDIPRKKDGYELSKIAVGEFPACGPEQENTWLELRFQVMKLMEENLQQQAELIRRNDENRETIKELRFELERLKSENRALQSCLRCSKVDVKHNRSRISKLKGLVLSKFFRESLS</sequence>
<dbReference type="InterPro" id="IPR011684">
    <property type="entry name" value="NAB"/>
</dbReference>
<dbReference type="EMBL" id="QGNW01001336">
    <property type="protein sequence ID" value="RVW45143.1"/>
    <property type="molecule type" value="Genomic_DNA"/>
</dbReference>
<dbReference type="Proteomes" id="UP000288805">
    <property type="component" value="Unassembled WGS sequence"/>
</dbReference>
<evidence type="ECO:0000256" key="2">
    <source>
        <dbReference type="ARBA" id="ARBA00038006"/>
    </source>
</evidence>
<dbReference type="PROSITE" id="PS51774">
    <property type="entry name" value="NAB"/>
    <property type="match status" value="1"/>
</dbReference>
<protein>
    <submittedName>
        <fullName evidence="5">Protein NETWORKED 3A</fullName>
    </submittedName>
</protein>
<name>A0A438EC67_VITVI</name>
<evidence type="ECO:0000313" key="5">
    <source>
        <dbReference type="EMBL" id="RVW45143.1"/>
    </source>
</evidence>
<dbReference type="InterPro" id="IPR051861">
    <property type="entry name" value="NET_actin-binding_domain"/>
</dbReference>
<evidence type="ECO:0000313" key="6">
    <source>
        <dbReference type="Proteomes" id="UP000288805"/>
    </source>
</evidence>
<dbReference type="PANTHER" id="PTHR32258">
    <property type="entry name" value="PROTEIN NETWORKED 4A"/>
    <property type="match status" value="1"/>
</dbReference>
<feature type="domain" description="NAB" evidence="4">
    <location>
        <begin position="7"/>
        <end position="87"/>
    </location>
</feature>
<proteinExistence type="inferred from homology"/>
<keyword evidence="1 3" id="KW-0175">Coiled coil</keyword>
<evidence type="ECO:0000256" key="1">
    <source>
        <dbReference type="ARBA" id="ARBA00023054"/>
    </source>
</evidence>
<feature type="coiled-coil region" evidence="3">
    <location>
        <begin position="204"/>
        <end position="248"/>
    </location>
</feature>
<dbReference type="AlphaFoldDB" id="A0A438EC67"/>
<dbReference type="Pfam" id="PF07765">
    <property type="entry name" value="KIP1"/>
    <property type="match status" value="1"/>
</dbReference>
<organism evidence="5 6">
    <name type="scientific">Vitis vinifera</name>
    <name type="common">Grape</name>
    <dbReference type="NCBI Taxonomy" id="29760"/>
    <lineage>
        <taxon>Eukaryota</taxon>
        <taxon>Viridiplantae</taxon>
        <taxon>Streptophyta</taxon>
        <taxon>Embryophyta</taxon>
        <taxon>Tracheophyta</taxon>
        <taxon>Spermatophyta</taxon>
        <taxon>Magnoliopsida</taxon>
        <taxon>eudicotyledons</taxon>
        <taxon>Gunneridae</taxon>
        <taxon>Pentapetalae</taxon>
        <taxon>rosids</taxon>
        <taxon>Vitales</taxon>
        <taxon>Vitaceae</taxon>
        <taxon>Viteae</taxon>
        <taxon>Vitis</taxon>
    </lineage>
</organism>
<accession>A0A438EC67</accession>
<reference evidence="5 6" key="1">
    <citation type="journal article" date="2018" name="PLoS Genet.">
        <title>Population sequencing reveals clonal diversity and ancestral inbreeding in the grapevine cultivar Chardonnay.</title>
        <authorList>
            <person name="Roach M.J."/>
            <person name="Johnson D.L."/>
            <person name="Bohlmann J."/>
            <person name="van Vuuren H.J."/>
            <person name="Jones S.J."/>
            <person name="Pretorius I.S."/>
            <person name="Schmidt S.A."/>
            <person name="Borneman A.R."/>
        </authorList>
    </citation>
    <scope>NUCLEOTIDE SEQUENCE [LARGE SCALE GENOMIC DNA]</scope>
    <source>
        <strain evidence="6">cv. Chardonnay</strain>
        <tissue evidence="5">Leaf</tissue>
    </source>
</reference>
<dbReference type="GO" id="GO:0003779">
    <property type="term" value="F:actin binding"/>
    <property type="evidence" value="ECO:0007669"/>
    <property type="project" value="InterPro"/>
</dbReference>
<comment type="similarity">
    <text evidence="2">Belongs to the NET family.</text>
</comment>
<gene>
    <name evidence="5" type="primary">NET3A_2</name>
    <name evidence="5" type="ORF">CK203_067560</name>
</gene>
<dbReference type="PANTHER" id="PTHR32258:SF22">
    <property type="entry name" value="PROTEIN NETWORKED 3A-LIKE"/>
    <property type="match status" value="1"/>
</dbReference>